<dbReference type="PANTHER" id="PTHR43283">
    <property type="entry name" value="BETA-LACTAMASE-RELATED"/>
    <property type="match status" value="1"/>
</dbReference>
<dbReference type="Gene3D" id="2.115.10.10">
    <property type="entry name" value="Tachylectin 2"/>
    <property type="match status" value="1"/>
</dbReference>
<protein>
    <submittedName>
        <fullName evidence="2">Serine hydrolase</fullName>
    </submittedName>
</protein>
<dbReference type="RefSeq" id="WP_175347772.1">
    <property type="nucleotide sequence ID" value="NZ_JABMCI010000065.1"/>
</dbReference>
<gene>
    <name evidence="2" type="ORF">HP550_11180</name>
</gene>
<name>A0A7Y6A3H3_9CELL</name>
<dbReference type="InterPro" id="IPR012338">
    <property type="entry name" value="Beta-lactam/transpept-like"/>
</dbReference>
<sequence length="691" mass="73413">MAYTLDQHQVAQLRELVGAGIDGIGDVALDVDRVAVHELNPQIAGVVADLGLTGVSVTAPPRIPLPTPYHLDVRAFESALRSELSASVAGCAYELRQGGRTVFSGSVQDARMAGDSTAGVPAVPWTTQERMHVASCSKLVTAIAMTRVLAEHGVAASTPVAAYLPDYWVRGPNVGRITFAQLMTHTSGLGTAATTDSDFLLMKSRVADGVAVAPAYLYQNVNFGLCRILIATVNGDVSPAMRVGLGLDDVVWDSATLNAYVAYVEQNVMGPAGVSGTELGYRVGHALGYPFPRKIPGFASGDLRSWVGGVGWHLSVDELLRVMGTLRRAGTILSPAAAEVMLGRTFGVDSVISTRAGVIYEKTGWWVDGVRIQHSVALFLPEDMELVILANSGFGVPNANMLGRVSALYQECLKEKPRFPSGPTVVPAFVYGIEPDGDLVWYRHDGAETGGGIATWRGPANVGVGWGTAAHVFPAGGDALYLIDTEGRLWWYEHKGFTIGDGLGTPDGWAGPRQVGHGWGDVARVFSGGDGVIYIVDTEGRLLWYRHHGVASGEGLETPGSWSGPREVGVGWGTALHLFSTGGGVIYAVMPDGTLRWYRHDGFVDGRGLDSPGAWSGPVDVGSGWADVTQVFSRGAGVIYAVMPDGTLRWFCHDGYRTGAVQWRGPVDVGTGWDAFSTVFALLPREPSPVR</sequence>
<proteinExistence type="predicted"/>
<organism evidence="2 3">
    <name type="scientific">Cellulomonas humilata</name>
    <dbReference type="NCBI Taxonomy" id="144055"/>
    <lineage>
        <taxon>Bacteria</taxon>
        <taxon>Bacillati</taxon>
        <taxon>Actinomycetota</taxon>
        <taxon>Actinomycetes</taxon>
        <taxon>Micrococcales</taxon>
        <taxon>Cellulomonadaceae</taxon>
        <taxon>Cellulomonas</taxon>
    </lineage>
</organism>
<dbReference type="AlphaFoldDB" id="A0A7Y6A3H3"/>
<dbReference type="SUPFAM" id="SSF56601">
    <property type="entry name" value="beta-lactamase/transpeptidase-like"/>
    <property type="match status" value="1"/>
</dbReference>
<accession>A0A7Y6A3H3</accession>
<dbReference type="Gene3D" id="3.40.710.10">
    <property type="entry name" value="DD-peptidase/beta-lactamase superfamily"/>
    <property type="match status" value="1"/>
</dbReference>
<dbReference type="InterPro" id="IPR050789">
    <property type="entry name" value="Diverse_Enzym_Activities"/>
</dbReference>
<evidence type="ECO:0000259" key="1">
    <source>
        <dbReference type="Pfam" id="PF00144"/>
    </source>
</evidence>
<evidence type="ECO:0000313" key="3">
    <source>
        <dbReference type="Proteomes" id="UP000565724"/>
    </source>
</evidence>
<comment type="caution">
    <text evidence="2">The sequence shown here is derived from an EMBL/GenBank/DDBJ whole genome shotgun (WGS) entry which is preliminary data.</text>
</comment>
<dbReference type="Pfam" id="PF00144">
    <property type="entry name" value="Beta-lactamase"/>
    <property type="match status" value="1"/>
</dbReference>
<reference evidence="2 3" key="1">
    <citation type="submission" date="2020-05" db="EMBL/GenBank/DDBJ databases">
        <title>Genome Sequencing of Type Strains.</title>
        <authorList>
            <person name="Lemaire J.F."/>
            <person name="Inderbitzin P."/>
            <person name="Gregorio O.A."/>
            <person name="Collins S.B."/>
            <person name="Wespe N."/>
            <person name="Knight-Connoni V."/>
        </authorList>
    </citation>
    <scope>NUCLEOTIDE SEQUENCE [LARGE SCALE GENOMIC DNA]</scope>
    <source>
        <strain evidence="2 3">ATCC 25174</strain>
    </source>
</reference>
<keyword evidence="3" id="KW-1185">Reference proteome</keyword>
<dbReference type="InterPro" id="IPR001466">
    <property type="entry name" value="Beta-lactam-related"/>
</dbReference>
<keyword evidence="2" id="KW-0378">Hydrolase</keyword>
<dbReference type="EMBL" id="JABMCI010000065">
    <property type="protein sequence ID" value="NUU17809.1"/>
    <property type="molecule type" value="Genomic_DNA"/>
</dbReference>
<evidence type="ECO:0000313" key="2">
    <source>
        <dbReference type="EMBL" id="NUU17809.1"/>
    </source>
</evidence>
<dbReference type="Proteomes" id="UP000565724">
    <property type="component" value="Unassembled WGS sequence"/>
</dbReference>
<dbReference type="GO" id="GO:0016787">
    <property type="term" value="F:hydrolase activity"/>
    <property type="evidence" value="ECO:0007669"/>
    <property type="project" value="UniProtKB-KW"/>
</dbReference>
<dbReference type="Gene3D" id="2.20.25.650">
    <property type="entry name" value="Tachylectin-2-like"/>
    <property type="match status" value="1"/>
</dbReference>
<feature type="domain" description="Beta-lactamase-related" evidence="1">
    <location>
        <begin position="88"/>
        <end position="456"/>
    </location>
</feature>